<evidence type="ECO:0000313" key="2">
    <source>
        <dbReference type="EMBL" id="KAK3924424.1"/>
    </source>
</evidence>
<reference evidence="2" key="1">
    <citation type="submission" date="2021-07" db="EMBL/GenBank/DDBJ databases">
        <authorList>
            <person name="Catto M.A."/>
            <person name="Jacobson A."/>
            <person name="Kennedy G."/>
            <person name="Labadie P."/>
            <person name="Hunt B.G."/>
            <person name="Srinivasan R."/>
        </authorList>
    </citation>
    <scope>NUCLEOTIDE SEQUENCE</scope>
    <source>
        <strain evidence="2">PL_HMW_Pooled</strain>
        <tissue evidence="2">Head</tissue>
    </source>
</reference>
<dbReference type="EMBL" id="JAHWGI010001183">
    <property type="protein sequence ID" value="KAK3924424.1"/>
    <property type="molecule type" value="Genomic_DNA"/>
</dbReference>
<dbReference type="AlphaFoldDB" id="A0AAE1LMV2"/>
<organism evidence="2 3">
    <name type="scientific">Frankliniella fusca</name>
    <dbReference type="NCBI Taxonomy" id="407009"/>
    <lineage>
        <taxon>Eukaryota</taxon>
        <taxon>Metazoa</taxon>
        <taxon>Ecdysozoa</taxon>
        <taxon>Arthropoda</taxon>
        <taxon>Hexapoda</taxon>
        <taxon>Insecta</taxon>
        <taxon>Pterygota</taxon>
        <taxon>Neoptera</taxon>
        <taxon>Paraneoptera</taxon>
        <taxon>Thysanoptera</taxon>
        <taxon>Terebrantia</taxon>
        <taxon>Thripoidea</taxon>
        <taxon>Thripidae</taxon>
        <taxon>Frankliniella</taxon>
    </lineage>
</organism>
<feature type="region of interest" description="Disordered" evidence="1">
    <location>
        <begin position="251"/>
        <end position="384"/>
    </location>
</feature>
<gene>
    <name evidence="2" type="ORF">KUF71_012375</name>
</gene>
<feature type="compositionally biased region" description="Basic and acidic residues" evidence="1">
    <location>
        <begin position="65"/>
        <end position="79"/>
    </location>
</feature>
<name>A0AAE1LMV2_9NEOP</name>
<feature type="compositionally biased region" description="Basic and acidic residues" evidence="1">
    <location>
        <begin position="252"/>
        <end position="346"/>
    </location>
</feature>
<proteinExistence type="predicted"/>
<dbReference type="Gene3D" id="1.10.10.2590">
    <property type="entry name" value="BEN domain"/>
    <property type="match status" value="1"/>
</dbReference>
<sequence>MEWFLIESDEDKSFSIVHHSFVLNAGAVKNSDTVTFFYRNKPFIGTIISSGEREALDEELAKLGQEAKRTTKDPAEEKTSNPVLGKRRSNRPERYGQDEGDIAVPTNKKAKSNNERDIAVPTNKKAKSNKKASEDVQKKNFVESKRKQSHGLTNQDILNWMDNKKHVKEDESQDKEWTPAMENGDEVSSKSPSSTCSDLQKLSQSSVKRKEERVNIIKGIKSLSPSTSPTKEALKIKLRNADLKLQLLYDAEESKASTKSSGKGDGESNKKEKYKSSERKEREDSNNKEKDEKGTERVEKKEANDKGKDEKGSEGMEKKESNDKEKNETSERMEKKDSNNKEKSTESNDVFIDSSNFDDGLQGPDRDNSVNSESFDKSHDKTFDDLEDNGKEQLFGKCPGFVQLVDDIYCHKEVVRDALAKSTNVCHIARRLLVGVFKPESLQSCTLTGQEWRASGDKSKSSEGLYRPAVNAIIEYARTAATARKWKVPKENSKIKHSMACRLCEIKSLIKKDGIDIIKKKYLS</sequence>
<feature type="region of interest" description="Disordered" evidence="1">
    <location>
        <begin position="167"/>
        <end position="211"/>
    </location>
</feature>
<dbReference type="Proteomes" id="UP001219518">
    <property type="component" value="Unassembled WGS sequence"/>
</dbReference>
<reference evidence="2" key="2">
    <citation type="journal article" date="2023" name="BMC Genomics">
        <title>Pest status, molecular evolution, and epigenetic factors derived from the genome assembly of Frankliniella fusca, a thysanopteran phytovirus vector.</title>
        <authorList>
            <person name="Catto M.A."/>
            <person name="Labadie P.E."/>
            <person name="Jacobson A.L."/>
            <person name="Kennedy G.G."/>
            <person name="Srinivasan R."/>
            <person name="Hunt B.G."/>
        </authorList>
    </citation>
    <scope>NUCLEOTIDE SEQUENCE</scope>
    <source>
        <strain evidence="2">PL_HMW_Pooled</strain>
    </source>
</reference>
<feature type="compositionally biased region" description="Basic and acidic residues" evidence="1">
    <location>
        <begin position="364"/>
        <end position="384"/>
    </location>
</feature>
<evidence type="ECO:0000313" key="3">
    <source>
        <dbReference type="Proteomes" id="UP001219518"/>
    </source>
</evidence>
<feature type="compositionally biased region" description="Basic and acidic residues" evidence="1">
    <location>
        <begin position="131"/>
        <end position="146"/>
    </location>
</feature>
<evidence type="ECO:0000256" key="1">
    <source>
        <dbReference type="SAM" id="MobiDB-lite"/>
    </source>
</evidence>
<accession>A0AAE1LMV2</accession>
<comment type="caution">
    <text evidence="2">The sequence shown here is derived from an EMBL/GenBank/DDBJ whole genome shotgun (WGS) entry which is preliminary data.</text>
</comment>
<feature type="compositionally biased region" description="Basic and acidic residues" evidence="1">
    <location>
        <begin position="167"/>
        <end position="177"/>
    </location>
</feature>
<protein>
    <submittedName>
        <fullName evidence="2">Halomucin</fullName>
    </submittedName>
</protein>
<feature type="region of interest" description="Disordered" evidence="1">
    <location>
        <begin position="65"/>
        <end position="155"/>
    </location>
</feature>
<feature type="compositionally biased region" description="Polar residues" evidence="1">
    <location>
        <begin position="189"/>
        <end position="206"/>
    </location>
</feature>
<keyword evidence="3" id="KW-1185">Reference proteome</keyword>